<organism evidence="1 2">
    <name type="scientific">Acinetobacter tianfuensis</name>
    <dbReference type="NCBI Taxonomy" id="2419603"/>
    <lineage>
        <taxon>Bacteria</taxon>
        <taxon>Pseudomonadati</taxon>
        <taxon>Pseudomonadota</taxon>
        <taxon>Gammaproteobacteria</taxon>
        <taxon>Moraxellales</taxon>
        <taxon>Moraxellaceae</taxon>
        <taxon>Acinetobacter</taxon>
    </lineage>
</organism>
<gene>
    <name evidence="1" type="ORF">D7V32_05240</name>
</gene>
<proteinExistence type="predicted"/>
<dbReference type="RefSeq" id="WP_120401859.1">
    <property type="nucleotide sequence ID" value="NZ_RAXV01000008.1"/>
</dbReference>
<evidence type="ECO:0000313" key="2">
    <source>
        <dbReference type="Proteomes" id="UP000282388"/>
    </source>
</evidence>
<sequence length="140" mass="16242">MPLLIDHIDAIAREKKRDVLFVHFENYVEDKDLEDNARETLMAWLDENGIAYMPCMGLEDDEIINSYLGDLYIDLPFDEDNPSYQILSDHLEDEEGNMKIEDVYFYVLSLEVALEIEAERKAAQTFNDQNEAPFDAGRLS</sequence>
<comment type="caution">
    <text evidence="1">The sequence shown here is derived from an EMBL/GenBank/DDBJ whole genome shotgun (WGS) entry which is preliminary data.</text>
</comment>
<dbReference type="OrthoDB" id="6708558at2"/>
<accession>A0A3A8EET4</accession>
<reference evidence="1 2" key="1">
    <citation type="submission" date="2018-09" db="EMBL/GenBank/DDBJ databases">
        <title>The draft genome of Acinetobacter spp. strains.</title>
        <authorList>
            <person name="Qin J."/>
            <person name="Feng Y."/>
            <person name="Zong Z."/>
        </authorList>
    </citation>
    <scope>NUCLEOTIDE SEQUENCE [LARGE SCALE GENOMIC DNA]</scope>
    <source>
        <strain evidence="1 2">WCHAc060012</strain>
    </source>
</reference>
<evidence type="ECO:0000313" key="1">
    <source>
        <dbReference type="EMBL" id="RKG32598.1"/>
    </source>
</evidence>
<dbReference type="AlphaFoldDB" id="A0A3A8EET4"/>
<keyword evidence="2" id="KW-1185">Reference proteome</keyword>
<dbReference type="Proteomes" id="UP000282388">
    <property type="component" value="Unassembled WGS sequence"/>
</dbReference>
<protein>
    <submittedName>
        <fullName evidence="1">Uncharacterized protein</fullName>
    </submittedName>
</protein>
<name>A0A3A8EET4_9GAMM</name>
<dbReference type="EMBL" id="RAXV01000008">
    <property type="protein sequence ID" value="RKG32598.1"/>
    <property type="molecule type" value="Genomic_DNA"/>
</dbReference>